<dbReference type="AlphaFoldDB" id="A0A8S2UKG2"/>
<dbReference type="Proteomes" id="UP000682733">
    <property type="component" value="Unassembled WGS sequence"/>
</dbReference>
<reference evidence="3" key="1">
    <citation type="submission" date="2021-02" db="EMBL/GenBank/DDBJ databases">
        <authorList>
            <person name="Nowell W R."/>
        </authorList>
    </citation>
    <scope>NUCLEOTIDE SEQUENCE</scope>
</reference>
<proteinExistence type="predicted"/>
<comment type="caution">
    <text evidence="3">The sequence shown here is derived from an EMBL/GenBank/DDBJ whole genome shotgun (WGS) entry which is preliminary data.</text>
</comment>
<organism evidence="3 4">
    <name type="scientific">Didymodactylos carnosus</name>
    <dbReference type="NCBI Taxonomy" id="1234261"/>
    <lineage>
        <taxon>Eukaryota</taxon>
        <taxon>Metazoa</taxon>
        <taxon>Spiralia</taxon>
        <taxon>Gnathifera</taxon>
        <taxon>Rotifera</taxon>
        <taxon>Eurotatoria</taxon>
        <taxon>Bdelloidea</taxon>
        <taxon>Philodinida</taxon>
        <taxon>Philodinidae</taxon>
        <taxon>Didymodactylos</taxon>
    </lineage>
</organism>
<protein>
    <submittedName>
        <fullName evidence="3">Uncharacterized protein</fullName>
    </submittedName>
</protein>
<evidence type="ECO:0000313" key="3">
    <source>
        <dbReference type="EMBL" id="CAF4349399.1"/>
    </source>
</evidence>
<keyword evidence="1" id="KW-1133">Transmembrane helix</keyword>
<evidence type="ECO:0000313" key="2">
    <source>
        <dbReference type="EMBL" id="CAF1558148.1"/>
    </source>
</evidence>
<dbReference type="EMBL" id="CAJNOK010041462">
    <property type="protein sequence ID" value="CAF1558148.1"/>
    <property type="molecule type" value="Genomic_DNA"/>
</dbReference>
<name>A0A8S2UKG2_9BILA</name>
<gene>
    <name evidence="2" type="ORF">OVA965_LOCUS39662</name>
    <name evidence="3" type="ORF">TMI583_LOCUS40996</name>
</gene>
<evidence type="ECO:0000256" key="1">
    <source>
        <dbReference type="SAM" id="Phobius"/>
    </source>
</evidence>
<feature type="non-terminal residue" evidence="3">
    <location>
        <position position="104"/>
    </location>
</feature>
<feature type="transmembrane region" description="Helical" evidence="1">
    <location>
        <begin position="73"/>
        <end position="92"/>
    </location>
</feature>
<sequence>TADSIPLLNNENSDDNDSMIPEDYVNTSFKNNKKFKLFHDNDSFVTKPNTIQQCLPNLHSLGELLLPCFCRQIFTLTVILSLLCMLVSYALAGSQAYATLFRIK</sequence>
<evidence type="ECO:0000313" key="4">
    <source>
        <dbReference type="Proteomes" id="UP000682733"/>
    </source>
</evidence>
<dbReference type="Proteomes" id="UP000677228">
    <property type="component" value="Unassembled WGS sequence"/>
</dbReference>
<keyword evidence="1" id="KW-0472">Membrane</keyword>
<dbReference type="EMBL" id="CAJOBA010064022">
    <property type="protein sequence ID" value="CAF4349399.1"/>
    <property type="molecule type" value="Genomic_DNA"/>
</dbReference>
<accession>A0A8S2UKG2</accession>
<keyword evidence="1" id="KW-0812">Transmembrane</keyword>